<reference evidence="16" key="1">
    <citation type="submission" date="2021-01" db="UniProtKB">
        <authorList>
            <consortium name="EnsemblMetazoa"/>
        </authorList>
    </citation>
    <scope>IDENTIFICATION</scope>
</reference>
<proteinExistence type="inferred from homology"/>
<evidence type="ECO:0000256" key="3">
    <source>
        <dbReference type="ARBA" id="ARBA00012759"/>
    </source>
</evidence>
<dbReference type="InterPro" id="IPR049768">
    <property type="entry name" value="ZRANB1_OTU"/>
</dbReference>
<feature type="domain" description="RanBP2-type" evidence="14">
    <location>
        <begin position="90"/>
        <end position="119"/>
    </location>
</feature>
<dbReference type="RefSeq" id="XP_066936372.1">
    <property type="nucleotide sequence ID" value="XM_067080271.1"/>
</dbReference>
<organism evidence="16 17">
    <name type="scientific">Clytia hemisphaerica</name>
    <dbReference type="NCBI Taxonomy" id="252671"/>
    <lineage>
        <taxon>Eukaryota</taxon>
        <taxon>Metazoa</taxon>
        <taxon>Cnidaria</taxon>
        <taxon>Hydrozoa</taxon>
        <taxon>Hydroidolina</taxon>
        <taxon>Leptothecata</taxon>
        <taxon>Obeliida</taxon>
        <taxon>Clytiidae</taxon>
        <taxon>Clytia</taxon>
    </lineage>
</organism>
<evidence type="ECO:0000313" key="16">
    <source>
        <dbReference type="EnsemblMetazoa" id="CLYHEMP023039.1"/>
    </source>
</evidence>
<dbReference type="Gene3D" id="2.30.30.380">
    <property type="entry name" value="Zn-finger domain of Sec23/24"/>
    <property type="match status" value="1"/>
</dbReference>
<dbReference type="GO" id="GO:0070530">
    <property type="term" value="F:K63-linked polyubiquitin modification-dependent protein binding"/>
    <property type="evidence" value="ECO:0007669"/>
    <property type="project" value="TreeGrafter"/>
</dbReference>
<dbReference type="Pfam" id="PF18418">
    <property type="entry name" value="AnkUBD"/>
    <property type="match status" value="1"/>
</dbReference>
<evidence type="ECO:0000259" key="14">
    <source>
        <dbReference type="PROSITE" id="PS50199"/>
    </source>
</evidence>
<dbReference type="EnsemblMetazoa" id="CLYHEMT023039.1">
    <property type="protein sequence ID" value="CLYHEMP023039.1"/>
    <property type="gene ID" value="CLYHEMG023039"/>
</dbReference>
<comment type="similarity">
    <text evidence="2">Belongs to the peptidase C64 family.</text>
</comment>
<dbReference type="PROSITE" id="PS01358">
    <property type="entry name" value="ZF_RANBP2_1"/>
    <property type="match status" value="3"/>
</dbReference>
<sequence>MPKNEAEFKWTCKQCTYGNWPSATKCVMCKFDPRNSINKNHIAEGGNHENSERCHVIDCLGESTCEHQGSGDETSSSNEKNGEACSSLNKINKWPCSLCSYTNWTKSEFCVMCKTEKPSEFKLVESLRNIEKNEEKKEKNKFSSLTRGHKWLCVKCTYENWPKAFKCAICQHPKNKSYKQDDGQKNEKTCLNEKKTLKEKNSSYSRKIHSPKRSPPRSPNTISRNNSINNIFDISKQDDDKIMDIALSMEKITFPSENKRLNQIRNRMQPKDWVWLAACKGVADHDITAVSNYLALGGDRARQLSNEDVTVLNQPGRFEQGHTLVHLAIRFQREDILRMLLLPETPHRSRKRLPCHECPELATTIRKNVAHSIRSRKGEFGCPFFTELVTFSLPGDMLELPNSTRHQIFSEILDVDVKNVLEAESAINWSSELTNQYGSCLYPLWNRAAGDCLLDSVLQATWGVFDRDNVLRKKLHESLYEGYNKFYPRWKEAEQMQASEMNYTLDDQQWKNDWTSLVSLAATAGNSLEQAHVFALAHILRRPIIIYAVKYVKGFKGESIDLARFEGVYLPMLWDEDFTWKNPIALGYTRGHFSALVPMERPNYANYAGAGAHVEWNEDDAHVTYLPMVDHEGHLMPVHFLTLDEVGQEEKLLQKYFDCCITDGGILAAKQVITPRPHLVNQMIDEWINRYKTKQHIETFDMRGAAKQ</sequence>
<keyword evidence="4" id="KW-0645">Protease</keyword>
<keyword evidence="10" id="KW-0788">Thiol protease</keyword>
<feature type="compositionally biased region" description="Basic residues" evidence="13">
    <location>
        <begin position="206"/>
        <end position="215"/>
    </location>
</feature>
<evidence type="ECO:0000256" key="13">
    <source>
        <dbReference type="SAM" id="MobiDB-lite"/>
    </source>
</evidence>
<accession>A0A7M5XGJ7</accession>
<feature type="region of interest" description="Disordered" evidence="13">
    <location>
        <begin position="199"/>
        <end position="226"/>
    </location>
</feature>
<feature type="domain" description="OTU" evidence="15">
    <location>
        <begin position="441"/>
        <end position="599"/>
    </location>
</feature>
<evidence type="ECO:0000256" key="1">
    <source>
        <dbReference type="ARBA" id="ARBA00000707"/>
    </source>
</evidence>
<evidence type="ECO:0000259" key="15">
    <source>
        <dbReference type="PROSITE" id="PS50802"/>
    </source>
</evidence>
<dbReference type="PANTHER" id="PTHR13367">
    <property type="entry name" value="UBIQUITIN THIOESTERASE"/>
    <property type="match status" value="1"/>
</dbReference>
<evidence type="ECO:0000256" key="9">
    <source>
        <dbReference type="ARBA" id="ARBA00022801"/>
    </source>
</evidence>
<keyword evidence="5" id="KW-0479">Metal-binding</keyword>
<dbReference type="GO" id="GO:0004843">
    <property type="term" value="F:cysteine-type deubiquitinase activity"/>
    <property type="evidence" value="ECO:0007669"/>
    <property type="project" value="UniProtKB-EC"/>
</dbReference>
<keyword evidence="7 12" id="KW-0863">Zinc-finger</keyword>
<evidence type="ECO:0000256" key="8">
    <source>
        <dbReference type="ARBA" id="ARBA00022786"/>
    </source>
</evidence>
<protein>
    <recommendedName>
        <fullName evidence="3">ubiquitinyl hydrolase 1</fullName>
        <ecNumber evidence="3">3.4.19.12</ecNumber>
    </recommendedName>
</protein>
<dbReference type="InterPro" id="IPR003323">
    <property type="entry name" value="OTU_dom"/>
</dbReference>
<keyword evidence="17" id="KW-1185">Reference proteome</keyword>
<dbReference type="CDD" id="cd22767">
    <property type="entry name" value="OTU_ZRANB1"/>
    <property type="match status" value="1"/>
</dbReference>
<keyword evidence="11" id="KW-0862">Zinc</keyword>
<comment type="catalytic activity">
    <reaction evidence="1">
        <text>Thiol-dependent hydrolysis of ester, thioester, amide, peptide and isopeptide bonds formed by the C-terminal Gly of ubiquitin (a 76-residue protein attached to proteins as an intracellular targeting signal).</text>
        <dbReference type="EC" id="3.4.19.12"/>
    </reaction>
</comment>
<keyword evidence="6" id="KW-0677">Repeat</keyword>
<name>A0A7M5XGJ7_9CNID</name>
<dbReference type="AlphaFoldDB" id="A0A7M5XGJ7"/>
<dbReference type="PANTHER" id="PTHR13367:SF28">
    <property type="entry name" value="UBIQUITIN THIOESTERASE ZRANB1"/>
    <property type="match status" value="1"/>
</dbReference>
<evidence type="ECO:0000256" key="4">
    <source>
        <dbReference type="ARBA" id="ARBA00022670"/>
    </source>
</evidence>
<dbReference type="EC" id="3.4.19.12" evidence="3"/>
<feature type="domain" description="RanBP2-type" evidence="14">
    <location>
        <begin position="5"/>
        <end position="35"/>
    </location>
</feature>
<evidence type="ECO:0000256" key="11">
    <source>
        <dbReference type="ARBA" id="ARBA00022833"/>
    </source>
</evidence>
<dbReference type="GO" id="GO:0005634">
    <property type="term" value="C:nucleus"/>
    <property type="evidence" value="ECO:0007669"/>
    <property type="project" value="TreeGrafter"/>
</dbReference>
<dbReference type="Pfam" id="PF02338">
    <property type="entry name" value="OTU"/>
    <property type="match status" value="1"/>
</dbReference>
<keyword evidence="9" id="KW-0378">Hydrolase</keyword>
<evidence type="ECO:0000256" key="12">
    <source>
        <dbReference type="PROSITE-ProRule" id="PRU00322"/>
    </source>
</evidence>
<evidence type="ECO:0000313" key="17">
    <source>
        <dbReference type="Proteomes" id="UP000594262"/>
    </source>
</evidence>
<dbReference type="Gene3D" id="1.25.40.560">
    <property type="match status" value="1"/>
</dbReference>
<keyword evidence="8" id="KW-0833">Ubl conjugation pathway</keyword>
<evidence type="ECO:0000256" key="5">
    <source>
        <dbReference type="ARBA" id="ARBA00022723"/>
    </source>
</evidence>
<dbReference type="PROSITE" id="PS50802">
    <property type="entry name" value="OTU"/>
    <property type="match status" value="1"/>
</dbReference>
<dbReference type="Gene3D" id="4.10.1060.10">
    <property type="entry name" value="Zinc finger, RanBP2-type"/>
    <property type="match status" value="2"/>
</dbReference>
<dbReference type="InterPro" id="IPR001876">
    <property type="entry name" value="Znf_RanBP2"/>
</dbReference>
<evidence type="ECO:0000256" key="6">
    <source>
        <dbReference type="ARBA" id="ARBA00022737"/>
    </source>
</evidence>
<dbReference type="GeneID" id="136824104"/>
<dbReference type="Pfam" id="PF00641">
    <property type="entry name" value="Zn_ribbon_RanBP"/>
    <property type="match status" value="1"/>
</dbReference>
<dbReference type="GO" id="GO:0008270">
    <property type="term" value="F:zinc ion binding"/>
    <property type="evidence" value="ECO:0007669"/>
    <property type="project" value="UniProtKB-KW"/>
</dbReference>
<dbReference type="GO" id="GO:0005737">
    <property type="term" value="C:cytoplasm"/>
    <property type="evidence" value="ECO:0007669"/>
    <property type="project" value="TreeGrafter"/>
</dbReference>
<dbReference type="GO" id="GO:0071947">
    <property type="term" value="P:protein deubiquitination involved in ubiquitin-dependent protein catabolic process"/>
    <property type="evidence" value="ECO:0007669"/>
    <property type="project" value="TreeGrafter"/>
</dbReference>
<evidence type="ECO:0000256" key="7">
    <source>
        <dbReference type="ARBA" id="ARBA00022771"/>
    </source>
</evidence>
<feature type="domain" description="RanBP2-type" evidence="14">
    <location>
        <begin position="146"/>
        <end position="176"/>
    </location>
</feature>
<evidence type="ECO:0000256" key="10">
    <source>
        <dbReference type="ARBA" id="ARBA00022807"/>
    </source>
</evidence>
<dbReference type="PROSITE" id="PS50199">
    <property type="entry name" value="ZF_RANBP2_2"/>
    <property type="match status" value="3"/>
</dbReference>
<dbReference type="Proteomes" id="UP000594262">
    <property type="component" value="Unplaced"/>
</dbReference>
<evidence type="ECO:0000256" key="2">
    <source>
        <dbReference type="ARBA" id="ARBA00005865"/>
    </source>
</evidence>
<dbReference type="InterPro" id="IPR051346">
    <property type="entry name" value="OTU_Deubiquitinase"/>
</dbReference>
<dbReference type="OrthoDB" id="6275030at2759"/>
<dbReference type="InterPro" id="IPR041294">
    <property type="entry name" value="AnkUBD"/>
</dbReference>
<dbReference type="SMART" id="SM00547">
    <property type="entry name" value="ZnF_RBZ"/>
    <property type="match status" value="3"/>
</dbReference>